<name>A0A1B9IS99_9TREE</name>
<dbReference type="AlphaFoldDB" id="A0A1B9IS99"/>
<dbReference type="EMBL" id="KI669462">
    <property type="protein sequence ID" value="OCF58397.1"/>
    <property type="molecule type" value="Genomic_DNA"/>
</dbReference>
<dbReference type="Proteomes" id="UP000092583">
    <property type="component" value="Unassembled WGS sequence"/>
</dbReference>
<evidence type="ECO:0000256" key="1">
    <source>
        <dbReference type="SAM" id="MobiDB-lite"/>
    </source>
</evidence>
<proteinExistence type="predicted"/>
<protein>
    <submittedName>
        <fullName evidence="2">Uncharacterized protein</fullName>
    </submittedName>
</protein>
<evidence type="ECO:0000313" key="2">
    <source>
        <dbReference type="EMBL" id="OCF58397.1"/>
    </source>
</evidence>
<dbReference type="OrthoDB" id="549336at2759"/>
<reference evidence="3" key="2">
    <citation type="submission" date="2013-12" db="EMBL/GenBank/DDBJ databases">
        <title>Evolution of pathogenesis and genome organization in the Tremellales.</title>
        <authorList>
            <person name="Cuomo C."/>
            <person name="Litvintseva A."/>
            <person name="Heitman J."/>
            <person name="Chen Y."/>
            <person name="Sun S."/>
            <person name="Springer D."/>
            <person name="Dromer F."/>
            <person name="Young S."/>
            <person name="Zeng Q."/>
            <person name="Chapman S."/>
            <person name="Gujja S."/>
            <person name="Saif S."/>
            <person name="Birren B."/>
        </authorList>
    </citation>
    <scope>NUCLEOTIDE SEQUENCE [LARGE SCALE GENOMIC DNA]</scope>
    <source>
        <strain evidence="3">CBS 10435</strain>
    </source>
</reference>
<gene>
    <name evidence="2" type="ORF">L486_04430</name>
</gene>
<feature type="compositionally biased region" description="Basic and acidic residues" evidence="1">
    <location>
        <begin position="100"/>
        <end position="114"/>
    </location>
</feature>
<sequence length="613" mass="69483">MSRPRSRFLPTRRSLPFIILSTIFVLYKSVPSDISSRAPRLSSYLSSEEVYYPHPNAHAQYDSPISMRSAGDHGTFVETSAYDLPKLIKSKSTTKRQRSKRSEITEEGQKRQVIGEEEEENEVSGISDLRIAVLEHAGFHEEVVGAVLKTLTDIGANFTLYRDKFRWGYDEVLSSGMNYTTPPTMYSDGTFADAVSNGEIDVTIHISCDHEFWNWPRNVPAYEAMKNNQNMEVICMLHELENLSEKERNSWEVAAKQNRLTYLTLSKHVKNYLKNEVLKWSHSLKQLHWGKVDVEEFVPIFPVDASRLPDSEDVSVSEFFPKRAERIPSRLAILGNIQPWRRTYNPILSDLHAAIEADPAAWGYLPLSSEPNSTYISSNDDSRPPVTLHFIGSLAPTAELNIPDSMRDMVFIHSGLEYISFYRLLGSMDLVLPAFMGWTYLEKKLSSAIPAGVVSRVPVLGSELLLNAYQFLRDPSIVLHAPGLREIEAILLLRKGIDPYTNQPKSHHASSGTGVTKPLLPGKITYNIQTGEKKQLRLGMKKRNDDIPTKSIGSSSEEDWNEYHDRLYKANKEMMLELLEVLSRRIGDRKIKSMVVDAPDVPVQENKVETVVQ</sequence>
<accession>A0A1B9IS99</accession>
<reference evidence="2 3" key="1">
    <citation type="submission" date="2013-07" db="EMBL/GenBank/DDBJ databases">
        <title>The Genome Sequence of Kwoniella mangroviensis CBS10435.</title>
        <authorList>
            <consortium name="The Broad Institute Genome Sequencing Platform"/>
            <person name="Cuomo C."/>
            <person name="Litvintseva A."/>
            <person name="Chen Y."/>
            <person name="Heitman J."/>
            <person name="Sun S."/>
            <person name="Springer D."/>
            <person name="Dromer F."/>
            <person name="Young S.K."/>
            <person name="Zeng Q."/>
            <person name="Gargeya S."/>
            <person name="Fitzgerald M."/>
            <person name="Abouelleil A."/>
            <person name="Alvarado L."/>
            <person name="Berlin A.M."/>
            <person name="Chapman S.B."/>
            <person name="Dewar J."/>
            <person name="Goldberg J."/>
            <person name="Griggs A."/>
            <person name="Gujja S."/>
            <person name="Hansen M."/>
            <person name="Howarth C."/>
            <person name="Imamovic A."/>
            <person name="Larimer J."/>
            <person name="McCowan C."/>
            <person name="Murphy C."/>
            <person name="Pearson M."/>
            <person name="Priest M."/>
            <person name="Roberts A."/>
            <person name="Saif S."/>
            <person name="Shea T."/>
            <person name="Sykes S."/>
            <person name="Wortman J."/>
            <person name="Nusbaum C."/>
            <person name="Birren B."/>
        </authorList>
    </citation>
    <scope>NUCLEOTIDE SEQUENCE [LARGE SCALE GENOMIC DNA]</scope>
    <source>
        <strain evidence="2 3">CBS 10435</strain>
    </source>
</reference>
<evidence type="ECO:0000313" key="3">
    <source>
        <dbReference type="Proteomes" id="UP000092583"/>
    </source>
</evidence>
<organism evidence="2 3">
    <name type="scientific">Kwoniella mangroviensis CBS 10435</name>
    <dbReference type="NCBI Taxonomy" id="1331196"/>
    <lineage>
        <taxon>Eukaryota</taxon>
        <taxon>Fungi</taxon>
        <taxon>Dikarya</taxon>
        <taxon>Basidiomycota</taxon>
        <taxon>Agaricomycotina</taxon>
        <taxon>Tremellomycetes</taxon>
        <taxon>Tremellales</taxon>
        <taxon>Cryptococcaceae</taxon>
        <taxon>Kwoniella</taxon>
    </lineage>
</organism>
<feature type="region of interest" description="Disordered" evidence="1">
    <location>
        <begin position="92"/>
        <end position="119"/>
    </location>
</feature>
<keyword evidence="3" id="KW-1185">Reference proteome</keyword>